<keyword evidence="11" id="KW-1185">Reference proteome</keyword>
<proteinExistence type="inferred from homology"/>
<evidence type="ECO:0000256" key="6">
    <source>
        <dbReference type="ARBA" id="ARBA00038076"/>
    </source>
</evidence>
<evidence type="ECO:0000256" key="4">
    <source>
        <dbReference type="ARBA" id="ARBA00022989"/>
    </source>
</evidence>
<gene>
    <name evidence="10" type="ORF">RJ40_08935</name>
</gene>
<evidence type="ECO:0000256" key="2">
    <source>
        <dbReference type="ARBA" id="ARBA00022475"/>
    </source>
</evidence>
<comment type="subcellular location">
    <subcellularLocation>
        <location evidence="1">Cell membrane</location>
        <topology evidence="1">Multi-pass membrane protein</topology>
    </subcellularLocation>
</comment>
<dbReference type="PANTHER" id="PTHR30572">
    <property type="entry name" value="MEMBRANE COMPONENT OF TRANSPORTER-RELATED"/>
    <property type="match status" value="1"/>
</dbReference>
<evidence type="ECO:0000256" key="1">
    <source>
        <dbReference type="ARBA" id="ARBA00004651"/>
    </source>
</evidence>
<dbReference type="InterPro" id="IPR025857">
    <property type="entry name" value="MacB_PCD"/>
</dbReference>
<protein>
    <submittedName>
        <fullName evidence="10">ABC transporter permease</fullName>
    </submittedName>
</protein>
<keyword evidence="2" id="KW-1003">Cell membrane</keyword>
<dbReference type="GO" id="GO:0005886">
    <property type="term" value="C:plasma membrane"/>
    <property type="evidence" value="ECO:0007669"/>
    <property type="project" value="UniProtKB-SubCell"/>
</dbReference>
<feature type="domain" description="ABC3 transporter permease C-terminal" evidence="8">
    <location>
        <begin position="261"/>
        <end position="379"/>
    </location>
</feature>
<feature type="domain" description="MacB-like periplasmic core" evidence="9">
    <location>
        <begin position="22"/>
        <end position="227"/>
    </location>
</feature>
<evidence type="ECO:0000259" key="9">
    <source>
        <dbReference type="Pfam" id="PF12704"/>
    </source>
</evidence>
<dbReference type="InterPro" id="IPR050250">
    <property type="entry name" value="Macrolide_Exporter_MacB"/>
</dbReference>
<dbReference type="KEGG" id="maqe:RJ40_08935"/>
<sequence length="386" mass="40912">MASSGILFDMAKRNVRLHLVRSLLAAVGIVIGVLAITAMGMMGATLQQAVTSDLSAGADSLVVYPKISAAEGGGITERQLRDIRMAAGPNQVVPLMTGSDRIAVGSENGYAQVYGLDPGDLDAVAEVEAGVAFRGSGGALVGPTLAREYDMRVGTRLILGKVGEERTVRVVGILKESGFSGTMMTDNAVLVPERWYTSAYGDDGYDMVQVVVRDLGEIDRVKERIEDRLNRREETVTVWDSRAFLEMIQQALGSISLFVMAIGGISLVVAAVSIFNVMLMSVNERVKEIGILRSVGAQKHEITLLFLYEAAILGLVGAGAGALLSLGAGYLLVILMVQDTTYFFTAQTLLYVPFGMGVGVVICLLSGVYPALRAAGLNPVEALSAE</sequence>
<name>A0A8A3S6D9_9EURY</name>
<accession>A0A8A3S6D9</accession>
<evidence type="ECO:0000256" key="3">
    <source>
        <dbReference type="ARBA" id="ARBA00022692"/>
    </source>
</evidence>
<dbReference type="Pfam" id="PF02687">
    <property type="entry name" value="FtsX"/>
    <property type="match status" value="1"/>
</dbReference>
<dbReference type="Proteomes" id="UP001042704">
    <property type="component" value="Chromosome"/>
</dbReference>
<evidence type="ECO:0000313" key="10">
    <source>
        <dbReference type="EMBL" id="QSZ67622.1"/>
    </source>
</evidence>
<dbReference type="EMBL" id="CP036172">
    <property type="protein sequence ID" value="QSZ67622.1"/>
    <property type="molecule type" value="Genomic_DNA"/>
</dbReference>
<comment type="similarity">
    <text evidence="6">Belongs to the ABC-4 integral membrane protein family.</text>
</comment>
<keyword evidence="4 7" id="KW-1133">Transmembrane helix</keyword>
<dbReference type="RefSeq" id="WP_265580523.1">
    <property type="nucleotide sequence ID" value="NZ_CP036172.1"/>
</dbReference>
<feature type="transmembrane region" description="Helical" evidence="7">
    <location>
        <begin position="304"/>
        <end position="337"/>
    </location>
</feature>
<evidence type="ECO:0000313" key="11">
    <source>
        <dbReference type="Proteomes" id="UP001042704"/>
    </source>
</evidence>
<dbReference type="GO" id="GO:0022857">
    <property type="term" value="F:transmembrane transporter activity"/>
    <property type="evidence" value="ECO:0007669"/>
    <property type="project" value="TreeGrafter"/>
</dbReference>
<feature type="transmembrane region" description="Helical" evidence="7">
    <location>
        <begin position="257"/>
        <end position="283"/>
    </location>
</feature>
<evidence type="ECO:0000259" key="8">
    <source>
        <dbReference type="Pfam" id="PF02687"/>
    </source>
</evidence>
<keyword evidence="3 7" id="KW-0812">Transmembrane</keyword>
<dbReference type="GeneID" id="76424488"/>
<dbReference type="Pfam" id="PF12704">
    <property type="entry name" value="MacB_PCD"/>
    <property type="match status" value="1"/>
</dbReference>
<evidence type="ECO:0000256" key="5">
    <source>
        <dbReference type="ARBA" id="ARBA00023136"/>
    </source>
</evidence>
<organism evidence="10 11">
    <name type="scientific">Methanofollis aquaemaris</name>
    <dbReference type="NCBI Taxonomy" id="126734"/>
    <lineage>
        <taxon>Archaea</taxon>
        <taxon>Methanobacteriati</taxon>
        <taxon>Methanobacteriota</taxon>
        <taxon>Stenosarchaea group</taxon>
        <taxon>Methanomicrobia</taxon>
        <taxon>Methanomicrobiales</taxon>
        <taxon>Methanomicrobiaceae</taxon>
        <taxon>Methanofollis</taxon>
    </lineage>
</organism>
<evidence type="ECO:0000256" key="7">
    <source>
        <dbReference type="SAM" id="Phobius"/>
    </source>
</evidence>
<reference evidence="10" key="2">
    <citation type="submission" date="2019-02" db="EMBL/GenBank/DDBJ databases">
        <authorList>
            <person name="Chen S.-C."/>
            <person name="Chien H.-H."/>
            <person name="Lai M.-C."/>
        </authorList>
    </citation>
    <scope>NUCLEOTIDE SEQUENCE</scope>
    <source>
        <strain evidence="10">N2F9704</strain>
    </source>
</reference>
<dbReference type="InterPro" id="IPR003838">
    <property type="entry name" value="ABC3_permease_C"/>
</dbReference>
<dbReference type="AlphaFoldDB" id="A0A8A3S6D9"/>
<keyword evidence="5 7" id="KW-0472">Membrane</keyword>
<feature type="transmembrane region" description="Helical" evidence="7">
    <location>
        <begin position="349"/>
        <end position="372"/>
    </location>
</feature>
<reference evidence="10" key="1">
    <citation type="journal article" date="2001" name="Int. J. Syst. Evol. Microbiol.">
        <title>Methanofollis aquaemaris sp. nov., a methanogen isolated from an aquaculture fish pond.</title>
        <authorList>
            <person name="Lai M.C."/>
            <person name="Chen S.C."/>
        </authorList>
    </citation>
    <scope>NUCLEOTIDE SEQUENCE</scope>
    <source>
        <strain evidence="10">N2F9704</strain>
    </source>
</reference>
<feature type="transmembrane region" description="Helical" evidence="7">
    <location>
        <begin position="20"/>
        <end position="42"/>
    </location>
</feature>
<dbReference type="PANTHER" id="PTHR30572:SF4">
    <property type="entry name" value="ABC TRANSPORTER PERMEASE YTRF"/>
    <property type="match status" value="1"/>
</dbReference>